<gene>
    <name evidence="1" type="ORF">EVAR_97496_1</name>
</gene>
<comment type="caution">
    <text evidence="1">The sequence shown here is derived from an EMBL/GenBank/DDBJ whole genome shotgun (WGS) entry which is preliminary data.</text>
</comment>
<name>A0A4C1T0J0_EUMVA</name>
<evidence type="ECO:0000313" key="1">
    <source>
        <dbReference type="EMBL" id="GBP07017.1"/>
    </source>
</evidence>
<accession>A0A4C1T0J0</accession>
<dbReference type="AlphaFoldDB" id="A0A4C1T0J0"/>
<dbReference type="EMBL" id="BGZK01004122">
    <property type="protein sequence ID" value="GBP07017.1"/>
    <property type="molecule type" value="Genomic_DNA"/>
</dbReference>
<proteinExistence type="predicted"/>
<sequence>MFLKLAICNENIKKRLWKLNSLEVVFPSQQDDKNTDIQLAFGDVTSSRDAACPAPLNLDVDVMFSLTIYAERRDTVLRVTLSPAVSAIRLFIRYKSWRISTIIRERDLAAGVGPSAATVAGRRHGGRGGGTLTMDG</sequence>
<dbReference type="Proteomes" id="UP000299102">
    <property type="component" value="Unassembled WGS sequence"/>
</dbReference>
<evidence type="ECO:0000313" key="2">
    <source>
        <dbReference type="Proteomes" id="UP000299102"/>
    </source>
</evidence>
<protein>
    <submittedName>
        <fullName evidence="1">Uncharacterized protein</fullName>
    </submittedName>
</protein>
<organism evidence="1 2">
    <name type="scientific">Eumeta variegata</name>
    <name type="common">Bagworm moth</name>
    <name type="synonym">Eumeta japonica</name>
    <dbReference type="NCBI Taxonomy" id="151549"/>
    <lineage>
        <taxon>Eukaryota</taxon>
        <taxon>Metazoa</taxon>
        <taxon>Ecdysozoa</taxon>
        <taxon>Arthropoda</taxon>
        <taxon>Hexapoda</taxon>
        <taxon>Insecta</taxon>
        <taxon>Pterygota</taxon>
        <taxon>Neoptera</taxon>
        <taxon>Endopterygota</taxon>
        <taxon>Lepidoptera</taxon>
        <taxon>Glossata</taxon>
        <taxon>Ditrysia</taxon>
        <taxon>Tineoidea</taxon>
        <taxon>Psychidae</taxon>
        <taxon>Oiketicinae</taxon>
        <taxon>Eumeta</taxon>
    </lineage>
</organism>
<reference evidence="1 2" key="1">
    <citation type="journal article" date="2019" name="Commun. Biol.">
        <title>The bagworm genome reveals a unique fibroin gene that provides high tensile strength.</title>
        <authorList>
            <person name="Kono N."/>
            <person name="Nakamura H."/>
            <person name="Ohtoshi R."/>
            <person name="Tomita M."/>
            <person name="Numata K."/>
            <person name="Arakawa K."/>
        </authorList>
    </citation>
    <scope>NUCLEOTIDE SEQUENCE [LARGE SCALE GENOMIC DNA]</scope>
</reference>
<keyword evidence="2" id="KW-1185">Reference proteome</keyword>